<dbReference type="EMBL" id="JASCZI010031747">
    <property type="protein sequence ID" value="MED6127361.1"/>
    <property type="molecule type" value="Genomic_DNA"/>
</dbReference>
<evidence type="ECO:0000256" key="10">
    <source>
        <dbReference type="SAM" id="MobiDB-lite"/>
    </source>
</evidence>
<keyword evidence="8" id="KW-1071">Ligand-gated ion channel</keyword>
<keyword evidence="5 11" id="KW-1133">Transmembrane helix</keyword>
<evidence type="ECO:0000256" key="8">
    <source>
        <dbReference type="ARBA" id="ARBA00023286"/>
    </source>
</evidence>
<keyword evidence="6" id="KW-0406">Ion transport</keyword>
<comment type="caution">
    <text evidence="13">The sequence shown here is derived from an EMBL/GenBank/DDBJ whole genome shotgun (WGS) entry which is preliminary data.</text>
</comment>
<evidence type="ECO:0000256" key="7">
    <source>
        <dbReference type="ARBA" id="ARBA00023136"/>
    </source>
</evidence>
<dbReference type="SUPFAM" id="SSF51206">
    <property type="entry name" value="cAMP-binding domain-like"/>
    <property type="match status" value="1"/>
</dbReference>
<dbReference type="InterPro" id="IPR018490">
    <property type="entry name" value="cNMP-bd_dom_sf"/>
</dbReference>
<evidence type="ECO:0000256" key="11">
    <source>
        <dbReference type="SAM" id="Phobius"/>
    </source>
</evidence>
<feature type="compositionally biased region" description="Low complexity" evidence="10">
    <location>
        <begin position="100"/>
        <end position="112"/>
    </location>
</feature>
<dbReference type="PROSITE" id="PS50042">
    <property type="entry name" value="CNMP_BINDING_3"/>
    <property type="match status" value="1"/>
</dbReference>
<dbReference type="InterPro" id="IPR000595">
    <property type="entry name" value="cNMP-bd_dom"/>
</dbReference>
<name>A0ABU6RTB4_9FABA</name>
<evidence type="ECO:0000256" key="1">
    <source>
        <dbReference type="ARBA" id="ARBA00004141"/>
    </source>
</evidence>
<keyword evidence="7 11" id="KW-0472">Membrane</keyword>
<dbReference type="SMART" id="SM00100">
    <property type="entry name" value="cNMP"/>
    <property type="match status" value="1"/>
</dbReference>
<keyword evidence="4 11" id="KW-0812">Transmembrane</keyword>
<feature type="domain" description="Cyclic nucleotide-binding" evidence="12">
    <location>
        <begin position="589"/>
        <end position="668"/>
    </location>
</feature>
<organism evidence="13 14">
    <name type="scientific">Stylosanthes scabra</name>
    <dbReference type="NCBI Taxonomy" id="79078"/>
    <lineage>
        <taxon>Eukaryota</taxon>
        <taxon>Viridiplantae</taxon>
        <taxon>Streptophyta</taxon>
        <taxon>Embryophyta</taxon>
        <taxon>Tracheophyta</taxon>
        <taxon>Spermatophyta</taxon>
        <taxon>Magnoliopsida</taxon>
        <taxon>eudicotyledons</taxon>
        <taxon>Gunneridae</taxon>
        <taxon>Pentapetalae</taxon>
        <taxon>rosids</taxon>
        <taxon>fabids</taxon>
        <taxon>Fabales</taxon>
        <taxon>Fabaceae</taxon>
        <taxon>Papilionoideae</taxon>
        <taxon>50 kb inversion clade</taxon>
        <taxon>dalbergioids sensu lato</taxon>
        <taxon>Dalbergieae</taxon>
        <taxon>Pterocarpus clade</taxon>
        <taxon>Stylosanthes</taxon>
    </lineage>
</organism>
<dbReference type="InterPro" id="IPR005821">
    <property type="entry name" value="Ion_trans_dom"/>
</dbReference>
<feature type="transmembrane region" description="Helical" evidence="11">
    <location>
        <begin position="356"/>
        <end position="381"/>
    </location>
</feature>
<sequence length="759" mass="87250">MASSEIEEEPMLSDMQSSSHELKYPSFRRILSRRQSASMYIPMVSIEPDYNREEASLGGHSNRPQLNSFRTFPPKIDELYTTHGAASIFKHQSSTSRVVTENTSENNSNNNNDWEPIPPGVSSDQQGIICKNYFCIRVGTHDNDQQGIPRNPSRFDQEYHDDIHGDEEGFVKKVLRFFNSSCIPKVISPHSKRVKQWNKIIAIFCLVAIFLDPLFFFIPHVQKDFNCTVINWTRTIPLVVLRSLNDFVYFLNILLQFRLAYVCASAGSRVIEIVDQPKEIALHYLHSYFLLDLFVVIPLPQIIILFVLPKYLGSSGANHSKNLISAVILVQYIPRLFRFLPLLIGQSPAGIIFESAWASCTVNLLIFVLSGHIVGSCWYLFGLQRVNQCLLEACHNAKITGCMKYVDCGHGHSSYQTSDLWKNNVNATDCLNSSSGAFDYGIYADVVRLTTGTNMVRKYLYSLFWGFQQISTLAGNLTPSDFEFEVLFTMVIIGLGLLLFALLIGNIQNFLQGLGQRTLEMQIRSREVEQWMNQFHLPEDLRKRIRHAERYHWVATIAMNAQMLMENMPEDLQRDIRRHLFEFIKKIRIFSLMDEPILDAICERLRQKVYFKGSTVLHPGDLVEKMFFVLRGELKSIGEDGTRVLLTERDACGEELLIWCLENSSVSTDGKKAWLPGPRLLSRRTVTCLTNVEVYSIGAADLEAITIRFTRFLRNPTVQRALRYQSLYLRSVAATRIQVQWRWYRERNLKRAASRANYY</sequence>
<dbReference type="Pfam" id="PF00520">
    <property type="entry name" value="Ion_trans"/>
    <property type="match status" value="1"/>
</dbReference>
<protein>
    <recommendedName>
        <fullName evidence="12">Cyclic nucleotide-binding domain-containing protein</fullName>
    </recommendedName>
</protein>
<dbReference type="PANTHER" id="PTHR45651">
    <property type="entry name" value="CYCLIC NUCLEOTIDE-GATED ION CHANNEL 15-RELATED-RELATED"/>
    <property type="match status" value="1"/>
</dbReference>
<feature type="transmembrane region" description="Helical" evidence="11">
    <location>
        <begin position="200"/>
        <end position="218"/>
    </location>
</feature>
<keyword evidence="9" id="KW-0407">Ion channel</keyword>
<dbReference type="InterPro" id="IPR014710">
    <property type="entry name" value="RmlC-like_jellyroll"/>
</dbReference>
<evidence type="ECO:0000256" key="2">
    <source>
        <dbReference type="ARBA" id="ARBA00010486"/>
    </source>
</evidence>
<evidence type="ECO:0000256" key="5">
    <source>
        <dbReference type="ARBA" id="ARBA00022989"/>
    </source>
</evidence>
<dbReference type="Gene3D" id="1.10.287.70">
    <property type="match status" value="1"/>
</dbReference>
<evidence type="ECO:0000256" key="4">
    <source>
        <dbReference type="ARBA" id="ARBA00022692"/>
    </source>
</evidence>
<dbReference type="PANTHER" id="PTHR45651:SF11">
    <property type="entry name" value="CYCLIC NUCLEOTIDE-GATED ION CHANNEL 20, CHLOROPLASTIC-RELATED"/>
    <property type="match status" value="1"/>
</dbReference>
<evidence type="ECO:0000256" key="6">
    <source>
        <dbReference type="ARBA" id="ARBA00023065"/>
    </source>
</evidence>
<feature type="transmembrane region" description="Helical" evidence="11">
    <location>
        <begin position="288"/>
        <end position="308"/>
    </location>
</feature>
<evidence type="ECO:0000259" key="12">
    <source>
        <dbReference type="PROSITE" id="PS50042"/>
    </source>
</evidence>
<feature type="transmembrane region" description="Helical" evidence="11">
    <location>
        <begin position="486"/>
        <end position="507"/>
    </location>
</feature>
<keyword evidence="14" id="KW-1185">Reference proteome</keyword>
<keyword evidence="3" id="KW-0813">Transport</keyword>
<proteinExistence type="inferred from homology"/>
<reference evidence="13 14" key="1">
    <citation type="journal article" date="2023" name="Plants (Basel)">
        <title>Bridging the Gap: Combining Genomics and Transcriptomics Approaches to Understand Stylosanthes scabra, an Orphan Legume from the Brazilian Caatinga.</title>
        <authorList>
            <person name="Ferreira-Neto J.R.C."/>
            <person name="da Silva M.D."/>
            <person name="Binneck E."/>
            <person name="de Melo N.F."/>
            <person name="da Silva R.H."/>
            <person name="de Melo A.L.T.M."/>
            <person name="Pandolfi V."/>
            <person name="Bustamante F.O."/>
            <person name="Brasileiro-Vidal A.C."/>
            <person name="Benko-Iseppon A.M."/>
        </authorList>
    </citation>
    <scope>NUCLEOTIDE SEQUENCE [LARGE SCALE GENOMIC DNA]</scope>
    <source>
        <tissue evidence="13">Leaves</tissue>
    </source>
</reference>
<comment type="similarity">
    <text evidence="2">Belongs to the cyclic nucleotide-gated cation channel (TC 1.A.1.5) family.</text>
</comment>
<dbReference type="Gene3D" id="2.60.120.10">
    <property type="entry name" value="Jelly Rolls"/>
    <property type="match status" value="1"/>
</dbReference>
<evidence type="ECO:0000313" key="13">
    <source>
        <dbReference type="EMBL" id="MED6127361.1"/>
    </source>
</evidence>
<accession>A0ABU6RTB4</accession>
<dbReference type="CDD" id="cd00038">
    <property type="entry name" value="CAP_ED"/>
    <property type="match status" value="1"/>
</dbReference>
<comment type="subcellular location">
    <subcellularLocation>
        <location evidence="1">Membrane</location>
        <topology evidence="1">Multi-pass membrane protein</topology>
    </subcellularLocation>
</comment>
<evidence type="ECO:0000256" key="9">
    <source>
        <dbReference type="ARBA" id="ARBA00023303"/>
    </source>
</evidence>
<dbReference type="Gene3D" id="1.10.287.630">
    <property type="entry name" value="Helix hairpin bin"/>
    <property type="match status" value="1"/>
</dbReference>
<evidence type="ECO:0000313" key="14">
    <source>
        <dbReference type="Proteomes" id="UP001341840"/>
    </source>
</evidence>
<dbReference type="Proteomes" id="UP001341840">
    <property type="component" value="Unassembled WGS sequence"/>
</dbReference>
<gene>
    <name evidence="13" type="ORF">PIB30_087419</name>
</gene>
<feature type="transmembrane region" description="Helical" evidence="11">
    <location>
        <begin position="323"/>
        <end position="344"/>
    </location>
</feature>
<evidence type="ECO:0000256" key="3">
    <source>
        <dbReference type="ARBA" id="ARBA00022448"/>
    </source>
</evidence>
<dbReference type="SUPFAM" id="SSF81324">
    <property type="entry name" value="Voltage-gated potassium channels"/>
    <property type="match status" value="1"/>
</dbReference>
<feature type="region of interest" description="Disordered" evidence="10">
    <location>
        <begin position="91"/>
        <end position="119"/>
    </location>
</feature>